<reference evidence="2" key="1">
    <citation type="submission" date="2016-10" db="EMBL/GenBank/DDBJ databases">
        <authorList>
            <person name="Varghese N."/>
            <person name="Submissions S."/>
        </authorList>
    </citation>
    <scope>NUCLEOTIDE SEQUENCE [LARGE SCALE GENOMIC DNA]</scope>
    <source>
        <strain evidence="2">IBRC-M 10760</strain>
    </source>
</reference>
<name>A0A1G7MPE5_9EURY</name>
<keyword evidence="2" id="KW-1185">Reference proteome</keyword>
<protein>
    <submittedName>
        <fullName evidence="1">Uncharacterized protein</fullName>
    </submittedName>
</protein>
<dbReference type="Proteomes" id="UP000199076">
    <property type="component" value="Unassembled WGS sequence"/>
</dbReference>
<evidence type="ECO:0000313" key="2">
    <source>
        <dbReference type="Proteomes" id="UP000199076"/>
    </source>
</evidence>
<dbReference type="EMBL" id="FNBK01000008">
    <property type="protein sequence ID" value="SDF63561.1"/>
    <property type="molecule type" value="Genomic_DNA"/>
</dbReference>
<organism evidence="1 2">
    <name type="scientific">Halorientalis regularis</name>
    <dbReference type="NCBI Taxonomy" id="660518"/>
    <lineage>
        <taxon>Archaea</taxon>
        <taxon>Methanobacteriati</taxon>
        <taxon>Methanobacteriota</taxon>
        <taxon>Stenosarchaea group</taxon>
        <taxon>Halobacteria</taxon>
        <taxon>Halobacteriales</taxon>
        <taxon>Haloarculaceae</taxon>
        <taxon>Halorientalis</taxon>
    </lineage>
</organism>
<proteinExistence type="predicted"/>
<sequence>MCYLRVNSYGTMVSGSRELERIKESLDEALSEADEECAKYHIREAAQRVEIFKYHVENGELIVEE</sequence>
<gene>
    <name evidence="1" type="ORF">SAMN05216218_10819</name>
</gene>
<accession>A0A1G7MPE5</accession>
<evidence type="ECO:0000313" key="1">
    <source>
        <dbReference type="EMBL" id="SDF63561.1"/>
    </source>
</evidence>
<dbReference type="AlphaFoldDB" id="A0A1G7MPE5"/>